<keyword evidence="3" id="KW-1185">Reference proteome</keyword>
<reference evidence="2 3" key="1">
    <citation type="journal article" date="2023" name="Microb. Genom.">
        <title>Mesoterricola silvestris gen. nov., sp. nov., Mesoterricola sediminis sp. nov., Geothrix oryzae sp. nov., Geothrix edaphica sp. nov., Geothrix rubra sp. nov., and Geothrix limicola sp. nov., six novel members of Acidobacteriota isolated from soils.</title>
        <authorList>
            <person name="Weisberg A.J."/>
            <person name="Pearce E."/>
            <person name="Kramer C.G."/>
            <person name="Chang J.H."/>
            <person name="Clarke C.R."/>
        </authorList>
    </citation>
    <scope>NUCLEOTIDE SEQUENCE [LARGE SCALE GENOMIC DNA]</scope>
    <source>
        <strain evidence="2 3">NE20-4-1</strain>
    </source>
</reference>
<evidence type="ECO:0000313" key="2">
    <source>
        <dbReference type="EMBL" id="MDX3038146.1"/>
    </source>
</evidence>
<comment type="caution">
    <text evidence="2">The sequence shown here is derived from an EMBL/GenBank/DDBJ whole genome shotgun (WGS) entry which is preliminary data.</text>
</comment>
<dbReference type="RefSeq" id="WP_143110712.1">
    <property type="nucleotide sequence ID" value="NZ_JABXWF010000012.1"/>
</dbReference>
<gene>
    <name evidence="2" type="ORF">PV383_13345</name>
</gene>
<proteinExistence type="predicted"/>
<sequence>MPNDLDPEATIRALDGVGVDFSIPKSALTDFLGNAEFTPYPALSAGLLSLLDGRMLQRPVFLDVIVFNYEHSPGDPSPRRLEDVVFEVLKAAILEGFNNRYATEHTDFGSLLKPQDVPQPPPLQTLSLVVEGTVNIHDGITFVDTDNPRVESTTKLMTVRSETANAMVPQELIRKEKTWHFTNGDVRLSVANGEADAGSIPRPVRAGSLSDSAYAWPATPGTFSGDAGSEVKLLSRIRVGYHPVDIKLLVEAPKGFAANPVKQARVALDPEVLLVPVEVARFFSDSVPVSEITAAGQMALWDQIPVISPTVNVRSVDGGSGELRFAERAWDVWPEPDAEGLYTHLGWVSPDSIWGKAKIRFRLVNYLDIKTDNQHTAPVTGQGADDRPLRENNDTLSSHPQHISDKGVLKVIFMHRIEHQESAHIGRALIGSQCVGISAGASDRFATIAHEIGHLITGSQAHSTEQDNVLNDPGPGIHITSEQITKARAWAQNFADFWQH</sequence>
<evidence type="ECO:0000313" key="3">
    <source>
        <dbReference type="Proteomes" id="UP001282474"/>
    </source>
</evidence>
<dbReference type="EMBL" id="JARAWJ010000008">
    <property type="protein sequence ID" value="MDX3038146.1"/>
    <property type="molecule type" value="Genomic_DNA"/>
</dbReference>
<feature type="compositionally biased region" description="Basic and acidic residues" evidence="1">
    <location>
        <begin position="384"/>
        <end position="393"/>
    </location>
</feature>
<evidence type="ECO:0000256" key="1">
    <source>
        <dbReference type="SAM" id="MobiDB-lite"/>
    </source>
</evidence>
<organism evidence="2 3">
    <name type="scientific">Streptomyces caniscabiei</name>
    <dbReference type="NCBI Taxonomy" id="2746961"/>
    <lineage>
        <taxon>Bacteria</taxon>
        <taxon>Bacillati</taxon>
        <taxon>Actinomycetota</taxon>
        <taxon>Actinomycetes</taxon>
        <taxon>Kitasatosporales</taxon>
        <taxon>Streptomycetaceae</taxon>
        <taxon>Streptomyces</taxon>
    </lineage>
</organism>
<evidence type="ECO:0008006" key="4">
    <source>
        <dbReference type="Google" id="ProtNLM"/>
    </source>
</evidence>
<dbReference type="Proteomes" id="UP001282474">
    <property type="component" value="Unassembled WGS sequence"/>
</dbReference>
<protein>
    <recommendedName>
        <fullName evidence="4">IrrE N-terminal-like domain-containing protein</fullName>
    </recommendedName>
</protein>
<accession>A0ABU4ML10</accession>
<name>A0ABU4ML10_9ACTN</name>
<feature type="region of interest" description="Disordered" evidence="1">
    <location>
        <begin position="374"/>
        <end position="400"/>
    </location>
</feature>